<reference evidence="2" key="1">
    <citation type="submission" date="2018-11" db="EMBL/GenBank/DDBJ databases">
        <authorList>
            <consortium name="Genoscope - CEA"/>
            <person name="William W."/>
        </authorList>
    </citation>
    <scope>NUCLEOTIDE SEQUENCE</scope>
</reference>
<protein>
    <submittedName>
        <fullName evidence="1">Uncharacterized protein</fullName>
    </submittedName>
</protein>
<accession>A0A3P5ZEA9</accession>
<evidence type="ECO:0000313" key="1">
    <source>
        <dbReference type="EMBL" id="CAG7886973.1"/>
    </source>
</evidence>
<dbReference type="AlphaFoldDB" id="A0A3P5ZEA9"/>
<proteinExistence type="predicted"/>
<gene>
    <name evidence="2" type="ORF">BRAA01T00997Z</name>
    <name evidence="1" type="ORF">BRAPAZ1V2_A01P10490.2</name>
</gene>
<dbReference type="EMBL" id="LS974617">
    <property type="protein sequence ID" value="CAG7886973.1"/>
    <property type="molecule type" value="Genomic_DNA"/>
</dbReference>
<dbReference type="Proteomes" id="UP000694005">
    <property type="component" value="Chromosome A01"/>
</dbReference>
<organism evidence="2">
    <name type="scientific">Brassica campestris</name>
    <name type="common">Field mustard</name>
    <dbReference type="NCBI Taxonomy" id="3711"/>
    <lineage>
        <taxon>Eukaryota</taxon>
        <taxon>Viridiplantae</taxon>
        <taxon>Streptophyta</taxon>
        <taxon>Embryophyta</taxon>
        <taxon>Tracheophyta</taxon>
        <taxon>Spermatophyta</taxon>
        <taxon>Magnoliopsida</taxon>
        <taxon>eudicotyledons</taxon>
        <taxon>Gunneridae</taxon>
        <taxon>Pentapetalae</taxon>
        <taxon>rosids</taxon>
        <taxon>malvids</taxon>
        <taxon>Brassicales</taxon>
        <taxon>Brassicaceae</taxon>
        <taxon>Brassiceae</taxon>
        <taxon>Brassica</taxon>
    </lineage>
</organism>
<dbReference type="Gramene" id="A01p10490.2_BraZ1">
    <property type="protein sequence ID" value="A01p10490.2_BraZ1.CDS"/>
    <property type="gene ID" value="A01g10490.2_BraZ1"/>
</dbReference>
<dbReference type="EMBL" id="LR031571">
    <property type="protein sequence ID" value="VDC74495.1"/>
    <property type="molecule type" value="Genomic_DNA"/>
</dbReference>
<name>A0A3P5ZEA9_BRACM</name>
<sequence>MLSEETQSRNVDVTLVQALNLIPGNDNEENISPTEMATVSVKRPQYKDKTKIRLRRKRYTRQPLQDITNLFVSSSPLPSSFLNLHMPSSPSLSVVPKCMKRKSGVALKAATSSTYSCRNFR</sequence>
<evidence type="ECO:0000313" key="2">
    <source>
        <dbReference type="EMBL" id="VDC74495.1"/>
    </source>
</evidence>